<keyword evidence="2" id="KW-0472">Membrane</keyword>
<reference evidence="4 5" key="1">
    <citation type="submission" date="2016-10" db="EMBL/GenBank/DDBJ databases">
        <authorList>
            <person name="de Groot N.N."/>
        </authorList>
    </citation>
    <scope>NUCLEOTIDE SEQUENCE [LARGE SCALE GENOMIC DNA]</scope>
    <source>
        <strain evidence="4 5">YAD2003</strain>
    </source>
</reference>
<feature type="transmembrane region" description="Helical" evidence="2">
    <location>
        <begin position="148"/>
        <end position="171"/>
    </location>
</feature>
<feature type="domain" description="DUF4178" evidence="3">
    <location>
        <begin position="4"/>
        <end position="129"/>
    </location>
</feature>
<proteinExistence type="predicted"/>
<name>A0A1H6J1D8_RUMFL</name>
<dbReference type="RefSeq" id="WP_074715497.1">
    <property type="nucleotide sequence ID" value="NZ_FNWV01000003.1"/>
</dbReference>
<dbReference type="InterPro" id="IPR025235">
    <property type="entry name" value="DUF4178"/>
</dbReference>
<evidence type="ECO:0000313" key="4">
    <source>
        <dbReference type="EMBL" id="SEH52664.1"/>
    </source>
</evidence>
<dbReference type="EMBL" id="FNWV01000003">
    <property type="protein sequence ID" value="SEH52664.1"/>
    <property type="molecule type" value="Genomic_DNA"/>
</dbReference>
<evidence type="ECO:0000256" key="1">
    <source>
        <dbReference type="SAM" id="MobiDB-lite"/>
    </source>
</evidence>
<keyword evidence="2" id="KW-0812">Transmembrane</keyword>
<feature type="region of interest" description="Disordered" evidence="1">
    <location>
        <begin position="340"/>
        <end position="360"/>
    </location>
</feature>
<keyword evidence="2" id="KW-1133">Transmembrane helix</keyword>
<protein>
    <recommendedName>
        <fullName evidence="3">DUF4178 domain-containing protein</fullName>
    </recommendedName>
</protein>
<evidence type="ECO:0000313" key="5">
    <source>
        <dbReference type="Proteomes" id="UP000183190"/>
    </source>
</evidence>
<organism evidence="4 5">
    <name type="scientific">Ruminococcus flavefaciens</name>
    <dbReference type="NCBI Taxonomy" id="1265"/>
    <lineage>
        <taxon>Bacteria</taxon>
        <taxon>Bacillati</taxon>
        <taxon>Bacillota</taxon>
        <taxon>Clostridia</taxon>
        <taxon>Eubacteriales</taxon>
        <taxon>Oscillospiraceae</taxon>
        <taxon>Ruminococcus</taxon>
    </lineage>
</organism>
<dbReference type="OrthoDB" id="1901128at2"/>
<gene>
    <name evidence="4" type="ORF">SAMN02910265_01263</name>
</gene>
<sequence length="360" mass="41284">MVFKIGDVLNVDGYEYFIIGKITYKNTKDNMRWDEYRMKPVNGGSEKWLSIDDVYHEYSISQVKYGISEWGYDLVDSGTEVVVSRSGSVDVHFGDRAQFYEYEDSTEEKIISKEIWSDEVEMSEGYYLDEDEITFVRHDKKEAFKTRYLGSVITLTFIGILCLIMFGPYLASFFHKVPTIQKVLDDDYHLSYVTSITGNEDLKAKVYKTDSIFGIDKVTKWIIDAIEGEIEQIQPDTTEGSEAVGILTKKEYCLVYIAESGDVYVQVSGRKYAFKNDTAPYCSTSKVHDYYKLFYYSAGYDKDKDTYNNSSSPYDSYYGEPTVFSSNTYKVYSETVRQNSIRQSSVRTRRSSGGGLSSGK</sequence>
<accession>A0A1H6J1D8</accession>
<evidence type="ECO:0000256" key="2">
    <source>
        <dbReference type="SAM" id="Phobius"/>
    </source>
</evidence>
<evidence type="ECO:0000259" key="3">
    <source>
        <dbReference type="Pfam" id="PF13785"/>
    </source>
</evidence>
<dbReference type="AlphaFoldDB" id="A0A1H6J1D8"/>
<dbReference type="Pfam" id="PF13785">
    <property type="entry name" value="DUF4178"/>
    <property type="match status" value="1"/>
</dbReference>
<dbReference type="Proteomes" id="UP000183190">
    <property type="component" value="Unassembled WGS sequence"/>
</dbReference>